<comment type="caution">
    <text evidence="1">The sequence shown here is derived from an EMBL/GenBank/DDBJ whole genome shotgun (WGS) entry which is preliminary data.</text>
</comment>
<evidence type="ECO:0000313" key="2">
    <source>
        <dbReference type="Proteomes" id="UP000194857"/>
    </source>
</evidence>
<organism evidence="1 2">
    <name type="scientific">Pseudomonas aeruginosa</name>
    <dbReference type="NCBI Taxonomy" id="287"/>
    <lineage>
        <taxon>Bacteria</taxon>
        <taxon>Pseudomonadati</taxon>
        <taxon>Pseudomonadota</taxon>
        <taxon>Gammaproteobacteria</taxon>
        <taxon>Pseudomonadales</taxon>
        <taxon>Pseudomonadaceae</taxon>
        <taxon>Pseudomonas</taxon>
    </lineage>
</organism>
<dbReference type="Proteomes" id="UP000194857">
    <property type="component" value="Unassembled WGS sequence"/>
</dbReference>
<proteinExistence type="predicted"/>
<accession>A0A241XRN1</accession>
<sequence>MDTNPTLHIVTRLNGGYAREDAPEISIIGCFTDAGVARSVALATSSKVVPVVLNSVAGGLLDSFKQLGLSFDPQVLSCTINAQAQIEGSDNN</sequence>
<evidence type="ECO:0000313" key="1">
    <source>
        <dbReference type="EMBL" id="OTI63149.1"/>
    </source>
</evidence>
<name>A0A241XRN1_PSEAI</name>
<dbReference type="AlphaFoldDB" id="A0A241XRN1"/>
<dbReference type="RefSeq" id="WP_065327539.1">
    <property type="nucleotide sequence ID" value="NZ_NFFZ01000004.1"/>
</dbReference>
<protein>
    <submittedName>
        <fullName evidence="1">Uncharacterized protein</fullName>
    </submittedName>
</protein>
<dbReference type="EMBL" id="NFFZ01000004">
    <property type="protein sequence ID" value="OTI63149.1"/>
    <property type="molecule type" value="Genomic_DNA"/>
</dbReference>
<gene>
    <name evidence="1" type="ORF">CAZ10_09960</name>
</gene>
<reference evidence="1 2" key="1">
    <citation type="submission" date="2017-05" db="EMBL/GenBank/DDBJ databases">
        <authorList>
            <person name="Song R."/>
            <person name="Chenine A.L."/>
            <person name="Ruprecht R.M."/>
        </authorList>
    </citation>
    <scope>NUCLEOTIDE SEQUENCE [LARGE SCALE GENOMIC DNA]</scope>
    <source>
        <strain evidence="1 2">S567_C10_BS</strain>
    </source>
</reference>